<keyword evidence="6" id="KW-1185">Reference proteome</keyword>
<dbReference type="SUPFAM" id="SSF52317">
    <property type="entry name" value="Class I glutamine amidotransferase-like"/>
    <property type="match status" value="1"/>
</dbReference>
<feature type="domain" description="HTH araC/xylS-type" evidence="4">
    <location>
        <begin position="238"/>
        <end position="336"/>
    </location>
</feature>
<comment type="caution">
    <text evidence="5">The sequence shown here is derived from an EMBL/GenBank/DDBJ whole genome shotgun (WGS) entry which is preliminary data.</text>
</comment>
<dbReference type="InterPro" id="IPR029062">
    <property type="entry name" value="Class_I_gatase-like"/>
</dbReference>
<evidence type="ECO:0000313" key="6">
    <source>
        <dbReference type="Proteomes" id="UP000323708"/>
    </source>
</evidence>
<dbReference type="InterPro" id="IPR052158">
    <property type="entry name" value="INH-QAR"/>
</dbReference>
<dbReference type="GO" id="GO:0043565">
    <property type="term" value="F:sequence-specific DNA binding"/>
    <property type="evidence" value="ECO:0007669"/>
    <property type="project" value="InterPro"/>
</dbReference>
<reference evidence="5 6" key="1">
    <citation type="submission" date="2019-09" db="EMBL/GenBank/DDBJ databases">
        <authorList>
            <person name="Chen X.-Y."/>
        </authorList>
    </citation>
    <scope>NUCLEOTIDE SEQUENCE [LARGE SCALE GENOMIC DNA]</scope>
    <source>
        <strain evidence="5 6">NY5</strain>
    </source>
</reference>
<dbReference type="SMART" id="SM00342">
    <property type="entry name" value="HTH_ARAC"/>
    <property type="match status" value="1"/>
</dbReference>
<dbReference type="EMBL" id="VTUX01000002">
    <property type="protein sequence ID" value="KAA1193162.1"/>
    <property type="molecule type" value="Genomic_DNA"/>
</dbReference>
<evidence type="ECO:0000256" key="1">
    <source>
        <dbReference type="ARBA" id="ARBA00023015"/>
    </source>
</evidence>
<dbReference type="CDD" id="cd03138">
    <property type="entry name" value="GATase1_AraC_2"/>
    <property type="match status" value="1"/>
</dbReference>
<evidence type="ECO:0000256" key="3">
    <source>
        <dbReference type="ARBA" id="ARBA00023163"/>
    </source>
</evidence>
<dbReference type="GO" id="GO:0003700">
    <property type="term" value="F:DNA-binding transcription factor activity"/>
    <property type="evidence" value="ECO:0007669"/>
    <property type="project" value="InterPro"/>
</dbReference>
<dbReference type="PRINTS" id="PR00032">
    <property type="entry name" value="HTHARAC"/>
</dbReference>
<evidence type="ECO:0000259" key="4">
    <source>
        <dbReference type="PROSITE" id="PS01124"/>
    </source>
</evidence>
<sequence length="347" mass="38880">MAYLTYNKLFQTLGSQAMYRIAALLYPQALATSITLPLEILRAASQMARVRRRLQPAVDVSLAASTLAPVPLFGGISLTPDQTCSQLEQLDLLIVPAIWRNPKPVIRDSAQWLPRLRDIAAEGTRVCAVGTGTCLLAEAGLLDQRPATTHWNYMEHFADHYPQVQLKPRHLITQADNIYCVGSVNSIADLMVHVVEDWYGAGIARAVENQFSPEIRRPFRAAAYQTDRDASHHDELVVEVQQWLREHLAEKPSLETVAREFGVSSRTLNRRFHQATGVSPNSWLQRLRTGQARELLRHSNLSVSEVAWQVGISDASYFARLFREQVGMSPGRYREAVRGKLFTPGSA</sequence>
<accession>A0A5B0X1R3</accession>
<keyword evidence="2" id="KW-0238">DNA-binding</keyword>
<dbReference type="Pfam" id="PF01965">
    <property type="entry name" value="DJ-1_PfpI"/>
    <property type="match status" value="1"/>
</dbReference>
<dbReference type="Gene3D" id="1.10.10.60">
    <property type="entry name" value="Homeodomain-like"/>
    <property type="match status" value="1"/>
</dbReference>
<organism evidence="5 6">
    <name type="scientific">Pseudohalioglobus sediminis</name>
    <dbReference type="NCBI Taxonomy" id="2606449"/>
    <lineage>
        <taxon>Bacteria</taxon>
        <taxon>Pseudomonadati</taxon>
        <taxon>Pseudomonadota</taxon>
        <taxon>Gammaproteobacteria</taxon>
        <taxon>Cellvibrionales</taxon>
        <taxon>Halieaceae</taxon>
        <taxon>Pseudohalioglobus</taxon>
    </lineage>
</organism>
<dbReference type="AlphaFoldDB" id="A0A5B0X1R3"/>
<evidence type="ECO:0000256" key="2">
    <source>
        <dbReference type="ARBA" id="ARBA00023125"/>
    </source>
</evidence>
<dbReference type="InterPro" id="IPR009057">
    <property type="entry name" value="Homeodomain-like_sf"/>
</dbReference>
<proteinExistence type="predicted"/>
<dbReference type="InterPro" id="IPR018060">
    <property type="entry name" value="HTH_AraC"/>
</dbReference>
<name>A0A5B0X1R3_9GAMM</name>
<dbReference type="Proteomes" id="UP000323708">
    <property type="component" value="Unassembled WGS sequence"/>
</dbReference>
<dbReference type="InterPro" id="IPR002818">
    <property type="entry name" value="DJ-1/PfpI"/>
</dbReference>
<dbReference type="InterPro" id="IPR020449">
    <property type="entry name" value="Tscrpt_reg_AraC-type_HTH"/>
</dbReference>
<keyword evidence="3" id="KW-0804">Transcription</keyword>
<dbReference type="Pfam" id="PF12833">
    <property type="entry name" value="HTH_18"/>
    <property type="match status" value="1"/>
</dbReference>
<evidence type="ECO:0000313" key="5">
    <source>
        <dbReference type="EMBL" id="KAA1193162.1"/>
    </source>
</evidence>
<gene>
    <name evidence="5" type="ORF">F0M18_04785</name>
</gene>
<dbReference type="Gene3D" id="3.40.50.880">
    <property type="match status" value="1"/>
</dbReference>
<keyword evidence="1" id="KW-0805">Transcription regulation</keyword>
<protein>
    <submittedName>
        <fullName evidence="5">Helix-turn-helix domain-containing protein</fullName>
    </submittedName>
</protein>
<dbReference type="SUPFAM" id="SSF46689">
    <property type="entry name" value="Homeodomain-like"/>
    <property type="match status" value="2"/>
</dbReference>
<dbReference type="PANTHER" id="PTHR43130">
    <property type="entry name" value="ARAC-FAMILY TRANSCRIPTIONAL REGULATOR"/>
    <property type="match status" value="1"/>
</dbReference>
<dbReference type="PANTHER" id="PTHR43130:SF11">
    <property type="entry name" value="TRANSCRIPTIONAL REGULATORY PROTEIN"/>
    <property type="match status" value="1"/>
</dbReference>
<dbReference type="PROSITE" id="PS01124">
    <property type="entry name" value="HTH_ARAC_FAMILY_2"/>
    <property type="match status" value="1"/>
</dbReference>